<dbReference type="RefSeq" id="WP_379684071.1">
    <property type="nucleotide sequence ID" value="NZ_JBHLYW010000005.1"/>
</dbReference>
<dbReference type="EMBL" id="JBHLYW010000005">
    <property type="protein sequence ID" value="MFC0076350.1"/>
    <property type="molecule type" value="Genomic_DNA"/>
</dbReference>
<proteinExistence type="predicted"/>
<dbReference type="Proteomes" id="UP001589734">
    <property type="component" value="Unassembled WGS sequence"/>
</dbReference>
<evidence type="ECO:0000313" key="1">
    <source>
        <dbReference type="EMBL" id="MFC0076350.1"/>
    </source>
</evidence>
<name>A0ABV6BLP3_9FLAO</name>
<keyword evidence="2" id="KW-1185">Reference proteome</keyword>
<reference evidence="1 2" key="1">
    <citation type="submission" date="2024-09" db="EMBL/GenBank/DDBJ databases">
        <authorList>
            <person name="Sun Q."/>
            <person name="Mori K."/>
        </authorList>
    </citation>
    <scope>NUCLEOTIDE SEQUENCE [LARGE SCALE GENOMIC DNA]</scope>
    <source>
        <strain evidence="1 2">CGMCC 1.12926</strain>
    </source>
</reference>
<sequence>MISAKRKRKLVYKDKLYYWFVKLDEYYGEPYLTIISEDKKLYLNYLANQISDDFSYPKISVLKSDKMQKGTYFFSPPLADETISAHHIGAILNWHDTQNEDIKPIKQKALKNPFENIDFKNGTVTHIENDFSRESLREDMLQVSYPKNYLLDVGWYGSSKGFRILIIKNQNWETPVAQTQKGVYQLHEAILRAIEIIEQFVLEQ</sequence>
<accession>A0ABV6BLP3</accession>
<organism evidence="1 2">
    <name type="scientific">Flavobacterium procerum</name>
    <dbReference type="NCBI Taxonomy" id="1455569"/>
    <lineage>
        <taxon>Bacteria</taxon>
        <taxon>Pseudomonadati</taxon>
        <taxon>Bacteroidota</taxon>
        <taxon>Flavobacteriia</taxon>
        <taxon>Flavobacteriales</taxon>
        <taxon>Flavobacteriaceae</taxon>
        <taxon>Flavobacterium</taxon>
    </lineage>
</organism>
<protein>
    <submittedName>
        <fullName evidence="1">Uncharacterized protein</fullName>
    </submittedName>
</protein>
<gene>
    <name evidence="1" type="ORF">ACFFLS_04825</name>
</gene>
<evidence type="ECO:0000313" key="2">
    <source>
        <dbReference type="Proteomes" id="UP001589734"/>
    </source>
</evidence>
<comment type="caution">
    <text evidence="1">The sequence shown here is derived from an EMBL/GenBank/DDBJ whole genome shotgun (WGS) entry which is preliminary data.</text>
</comment>